<evidence type="ECO:0000313" key="5">
    <source>
        <dbReference type="EMBL" id="KAF8657736.1"/>
    </source>
</evidence>
<dbReference type="InterPro" id="IPR023213">
    <property type="entry name" value="CAT-like_dom_sf"/>
</dbReference>
<organism evidence="5 6">
    <name type="scientific">Digitaria exilis</name>
    <dbReference type="NCBI Taxonomy" id="1010633"/>
    <lineage>
        <taxon>Eukaryota</taxon>
        <taxon>Viridiplantae</taxon>
        <taxon>Streptophyta</taxon>
        <taxon>Embryophyta</taxon>
        <taxon>Tracheophyta</taxon>
        <taxon>Spermatophyta</taxon>
        <taxon>Magnoliopsida</taxon>
        <taxon>Liliopsida</taxon>
        <taxon>Poales</taxon>
        <taxon>Poaceae</taxon>
        <taxon>PACMAD clade</taxon>
        <taxon>Panicoideae</taxon>
        <taxon>Panicodae</taxon>
        <taxon>Paniceae</taxon>
        <taxon>Anthephorinae</taxon>
        <taxon>Digitaria</taxon>
    </lineage>
</organism>
<gene>
    <name evidence="5" type="ORF">HU200_059896</name>
</gene>
<dbReference type="OrthoDB" id="671439at2759"/>
<evidence type="ECO:0000256" key="4">
    <source>
        <dbReference type="SAM" id="MobiDB-lite"/>
    </source>
</evidence>
<comment type="similarity">
    <text evidence="1">Belongs to the plant acyltransferase family.</text>
</comment>
<proteinExistence type="inferred from homology"/>
<dbReference type="PANTHER" id="PTHR31642:SF23">
    <property type="entry name" value="SPERMIDINE HYDROXYCINNAMOYL TRANSFERASE"/>
    <property type="match status" value="1"/>
</dbReference>
<keyword evidence="6" id="KW-1185">Reference proteome</keyword>
<dbReference type="Gene3D" id="3.30.559.10">
    <property type="entry name" value="Chloramphenicol acetyltransferase-like domain"/>
    <property type="match status" value="2"/>
</dbReference>
<evidence type="ECO:0000256" key="2">
    <source>
        <dbReference type="ARBA" id="ARBA00022679"/>
    </source>
</evidence>
<evidence type="ECO:0000313" key="6">
    <source>
        <dbReference type="Proteomes" id="UP000636709"/>
    </source>
</evidence>
<dbReference type="Pfam" id="PF02458">
    <property type="entry name" value="Transferase"/>
    <property type="match status" value="1"/>
</dbReference>
<evidence type="ECO:0000256" key="3">
    <source>
        <dbReference type="ARBA" id="ARBA00023315"/>
    </source>
</evidence>
<dbReference type="InterPro" id="IPR050317">
    <property type="entry name" value="Plant_Fungal_Acyltransferase"/>
</dbReference>
<keyword evidence="2" id="KW-0808">Transferase</keyword>
<dbReference type="EMBL" id="JACEFO010002487">
    <property type="protein sequence ID" value="KAF8657736.1"/>
    <property type="molecule type" value="Genomic_DNA"/>
</dbReference>
<feature type="region of interest" description="Disordered" evidence="4">
    <location>
        <begin position="1"/>
        <end position="30"/>
    </location>
</feature>
<keyword evidence="3" id="KW-0012">Acyltransferase</keyword>
<dbReference type="PANTHER" id="PTHR31642">
    <property type="entry name" value="TRICHOTHECENE 3-O-ACETYLTRANSFERASE"/>
    <property type="match status" value="1"/>
</dbReference>
<dbReference type="Proteomes" id="UP000636709">
    <property type="component" value="Unassembled WGS sequence"/>
</dbReference>
<comment type="caution">
    <text evidence="5">The sequence shown here is derived from an EMBL/GenBank/DDBJ whole genome shotgun (WGS) entry which is preliminary data.</text>
</comment>
<dbReference type="AlphaFoldDB" id="A0A835A7I6"/>
<reference evidence="5" key="1">
    <citation type="submission" date="2020-07" db="EMBL/GenBank/DDBJ databases">
        <title>Genome sequence and genetic diversity analysis of an under-domesticated orphan crop, white fonio (Digitaria exilis).</title>
        <authorList>
            <person name="Bennetzen J.L."/>
            <person name="Chen S."/>
            <person name="Ma X."/>
            <person name="Wang X."/>
            <person name="Yssel A.E.J."/>
            <person name="Chaluvadi S.R."/>
            <person name="Johnson M."/>
            <person name="Gangashetty P."/>
            <person name="Hamidou F."/>
            <person name="Sanogo M.D."/>
            <person name="Zwaenepoel A."/>
            <person name="Wallace J."/>
            <person name="Van De Peer Y."/>
            <person name="Van Deynze A."/>
        </authorList>
    </citation>
    <scope>NUCLEOTIDE SEQUENCE</scope>
    <source>
        <tissue evidence="5">Leaves</tissue>
    </source>
</reference>
<protein>
    <submittedName>
        <fullName evidence="5">Uncharacterized protein</fullName>
    </submittedName>
</protein>
<name>A0A835A7I6_9POAL</name>
<sequence>MELLHSLHASHPHTRREQIKQGQKKKRPEHNVCATRAVTMAVEIVKSELVRPSEPTPRGALWLSNLDLAARNGYSPTVYFFRRPDDVGRRDDDDDDDGQPPAGFFSADVMRAALADALVPFYPFAGRLGGGREGRAEIDCSAEGALFVVARSAAALDDLFESFAPSKGMRDMFVPAYDSAGPGAPLLLLQVTFFRCGGVALGTAMHHFVIDGRSAFNFIRTWAAIARGDPAAAVTPSLDRTPLRARPAPTVLFDHTHEYGGRRRTATPTSGDITNKASAEEYASAILRVTSSQVSALRTRAGGAVSTFRAVAAHVWRCACAARALSPDAESRLYTMVDMRGHLYPPLPDTFFGNAVARTSASALVGDLLSNPLGFAARRLSAATGHGDQYARSVVDYLETNMAAAVPRGGMSGTDMRVISWLGMPSYDADFGWGEPALLAPALMYYTGFVYLMNCQGKEGGVAVAVALEPECMERFKELFYEELATLVHHV</sequence>
<accession>A0A835A7I6</accession>
<evidence type="ECO:0000256" key="1">
    <source>
        <dbReference type="ARBA" id="ARBA00009861"/>
    </source>
</evidence>
<dbReference type="GO" id="GO:0016747">
    <property type="term" value="F:acyltransferase activity, transferring groups other than amino-acyl groups"/>
    <property type="evidence" value="ECO:0007669"/>
    <property type="project" value="UniProtKB-ARBA"/>
</dbReference>